<keyword evidence="1" id="KW-0889">Transcription antitermination</keyword>
<dbReference type="NCBIfam" id="NF033644">
    <property type="entry name" value="antiterm_UpxY"/>
    <property type="match status" value="1"/>
</dbReference>
<evidence type="ECO:0000313" key="6">
    <source>
        <dbReference type="Proteomes" id="UP000253410"/>
    </source>
</evidence>
<protein>
    <submittedName>
        <fullName evidence="5">Antitermination protein NusG</fullName>
    </submittedName>
</protein>
<dbReference type="CDD" id="cd09895">
    <property type="entry name" value="NGN_SP_UpxY"/>
    <property type="match status" value="1"/>
</dbReference>
<comment type="caution">
    <text evidence="5">The sequence shown here is derived from an EMBL/GenBank/DDBJ whole genome shotgun (WGS) entry which is preliminary data.</text>
</comment>
<gene>
    <name evidence="5" type="ORF">DF182_00020</name>
</gene>
<feature type="domain" description="NusG-like N-terminal" evidence="4">
    <location>
        <begin position="8"/>
        <end position="100"/>
    </location>
</feature>
<accession>A0A365XXF8</accession>
<evidence type="ECO:0000256" key="2">
    <source>
        <dbReference type="ARBA" id="ARBA00023015"/>
    </source>
</evidence>
<evidence type="ECO:0000256" key="3">
    <source>
        <dbReference type="ARBA" id="ARBA00023163"/>
    </source>
</evidence>
<dbReference type="EMBL" id="QFFJ01000001">
    <property type="protein sequence ID" value="RBL91046.1"/>
    <property type="molecule type" value="Genomic_DNA"/>
</dbReference>
<name>A0A365XXF8_9BACT</name>
<dbReference type="PANTHER" id="PTHR30265:SF4">
    <property type="entry name" value="KOW MOTIF FAMILY PROTEIN, EXPRESSED"/>
    <property type="match status" value="1"/>
</dbReference>
<dbReference type="GO" id="GO:0031564">
    <property type="term" value="P:transcription antitermination"/>
    <property type="evidence" value="ECO:0007669"/>
    <property type="project" value="UniProtKB-KW"/>
</dbReference>
<dbReference type="OrthoDB" id="9796143at2"/>
<dbReference type="AlphaFoldDB" id="A0A365XXF8"/>
<organism evidence="5 6">
    <name type="scientific">Chitinophaga flava</name>
    <dbReference type="NCBI Taxonomy" id="2259036"/>
    <lineage>
        <taxon>Bacteria</taxon>
        <taxon>Pseudomonadati</taxon>
        <taxon>Bacteroidota</taxon>
        <taxon>Chitinophagia</taxon>
        <taxon>Chitinophagales</taxon>
        <taxon>Chitinophagaceae</taxon>
        <taxon>Chitinophaga</taxon>
    </lineage>
</organism>
<dbReference type="InterPro" id="IPR036735">
    <property type="entry name" value="NGN_dom_sf"/>
</dbReference>
<dbReference type="Gene3D" id="3.30.70.940">
    <property type="entry name" value="NusG, N-terminal domain"/>
    <property type="match status" value="1"/>
</dbReference>
<reference evidence="5 6" key="1">
    <citation type="submission" date="2018-05" db="EMBL/GenBank/DDBJ databases">
        <title>Chitinophaga sp. K3CV102501T nov., isolated from isolated from a monsoon evergreen broad-leaved forest soil.</title>
        <authorList>
            <person name="Lv Y."/>
        </authorList>
    </citation>
    <scope>NUCLEOTIDE SEQUENCE [LARGE SCALE GENOMIC DNA]</scope>
    <source>
        <strain evidence="5 6">GDMCC 1.1325</strain>
    </source>
</reference>
<sequence length="166" mass="19271">MNSFPSGWYVIYTRPRYERKVATVLDFKSILSFLPMNYSLRIWGGKKRYVEMPMFPSYLFVFLDDISKYYEVMKAEGFLYYVKFGKQIARVSEVIVNNIRLITGERTSYEITSEEYSPGRQVTITQGALKDLSAEVIRAEGKEKILIRVNLLKRNILVTLPQGVVA</sequence>
<dbReference type="PANTHER" id="PTHR30265">
    <property type="entry name" value="RHO-INTERACTING TRANSCRIPTION TERMINATION FACTOR NUSG"/>
    <property type="match status" value="1"/>
</dbReference>
<evidence type="ECO:0000256" key="1">
    <source>
        <dbReference type="ARBA" id="ARBA00022814"/>
    </source>
</evidence>
<dbReference type="RefSeq" id="WP_113613645.1">
    <property type="nucleotide sequence ID" value="NZ_QFFJ01000001.1"/>
</dbReference>
<keyword evidence="3" id="KW-0804">Transcription</keyword>
<dbReference type="InterPro" id="IPR006645">
    <property type="entry name" value="NGN-like_dom"/>
</dbReference>
<keyword evidence="6" id="KW-1185">Reference proteome</keyword>
<evidence type="ECO:0000313" key="5">
    <source>
        <dbReference type="EMBL" id="RBL91046.1"/>
    </source>
</evidence>
<dbReference type="Pfam" id="PF02357">
    <property type="entry name" value="NusG"/>
    <property type="match status" value="1"/>
</dbReference>
<proteinExistence type="predicted"/>
<evidence type="ECO:0000259" key="4">
    <source>
        <dbReference type="Pfam" id="PF02357"/>
    </source>
</evidence>
<dbReference type="SUPFAM" id="SSF82679">
    <property type="entry name" value="N-utilization substance G protein NusG, N-terminal domain"/>
    <property type="match status" value="1"/>
</dbReference>
<keyword evidence="2" id="KW-0805">Transcription regulation</keyword>
<dbReference type="Proteomes" id="UP000253410">
    <property type="component" value="Unassembled WGS sequence"/>
</dbReference>
<dbReference type="GO" id="GO:0006354">
    <property type="term" value="P:DNA-templated transcription elongation"/>
    <property type="evidence" value="ECO:0007669"/>
    <property type="project" value="InterPro"/>
</dbReference>
<dbReference type="InterPro" id="IPR043425">
    <property type="entry name" value="NusG-like"/>
</dbReference>